<dbReference type="EMBL" id="UINC01007088">
    <property type="protein sequence ID" value="SVA31346.1"/>
    <property type="molecule type" value="Genomic_DNA"/>
</dbReference>
<dbReference type="InterPro" id="IPR023753">
    <property type="entry name" value="FAD/NAD-binding_dom"/>
</dbReference>
<dbReference type="Pfam" id="PF07992">
    <property type="entry name" value="Pyr_redox_2"/>
    <property type="match status" value="1"/>
</dbReference>
<dbReference type="PANTHER" id="PTHR43014">
    <property type="entry name" value="MERCURIC REDUCTASE"/>
    <property type="match status" value="1"/>
</dbReference>
<reference evidence="2" key="1">
    <citation type="submission" date="2018-05" db="EMBL/GenBank/DDBJ databases">
        <authorList>
            <person name="Lanie J.A."/>
            <person name="Ng W.-L."/>
            <person name="Kazmierczak K.M."/>
            <person name="Andrzejewski T.M."/>
            <person name="Davidsen T.M."/>
            <person name="Wayne K.J."/>
            <person name="Tettelin H."/>
            <person name="Glass J.I."/>
            <person name="Rusch D."/>
            <person name="Podicherti R."/>
            <person name="Tsui H.-C.T."/>
            <person name="Winkler M.E."/>
        </authorList>
    </citation>
    <scope>NUCLEOTIDE SEQUENCE</scope>
</reference>
<organism evidence="2">
    <name type="scientific">marine metagenome</name>
    <dbReference type="NCBI Taxonomy" id="408172"/>
    <lineage>
        <taxon>unclassified sequences</taxon>
        <taxon>metagenomes</taxon>
        <taxon>ecological metagenomes</taxon>
    </lineage>
</organism>
<dbReference type="InterPro" id="IPR036188">
    <property type="entry name" value="FAD/NAD-bd_sf"/>
</dbReference>
<name>A0A381UT87_9ZZZZ</name>
<accession>A0A381UT87</accession>
<evidence type="ECO:0000313" key="2">
    <source>
        <dbReference type="EMBL" id="SVA31346.1"/>
    </source>
</evidence>
<protein>
    <recommendedName>
        <fullName evidence="1">FAD/NAD(P)-binding domain-containing protein</fullName>
    </recommendedName>
</protein>
<sequence length="218" mass="23736">MTHHDLLIVGAGSGNTLIGPEHDNWDVAIVEPGAFGGTCMNRGCIPSKMLVHTADLALSAQRAPELGVHTTFDRADWPAIRDRIFGRIDPIADDGLTYRESLPNVTVYRHHAHFTGEHTLDLEGNPVSADRIVLAAGARPVVPELPGLLESPFHTSDTIMRVETLPERLVILGGGFIAVEMAHVFDALGTQVTIVARRKRLLRGADESIRDRITSLYA</sequence>
<feature type="non-terminal residue" evidence="2">
    <location>
        <position position="218"/>
    </location>
</feature>
<dbReference type="PRINTS" id="PR00945">
    <property type="entry name" value="HGRDTASE"/>
</dbReference>
<dbReference type="SUPFAM" id="SSF51905">
    <property type="entry name" value="FAD/NAD(P)-binding domain"/>
    <property type="match status" value="1"/>
</dbReference>
<evidence type="ECO:0000259" key="1">
    <source>
        <dbReference type="Pfam" id="PF07992"/>
    </source>
</evidence>
<dbReference type="Gene3D" id="3.50.50.60">
    <property type="entry name" value="FAD/NAD(P)-binding domain"/>
    <property type="match status" value="2"/>
</dbReference>
<gene>
    <name evidence="2" type="ORF">METZ01_LOCUS84200</name>
</gene>
<dbReference type="GO" id="GO:0016491">
    <property type="term" value="F:oxidoreductase activity"/>
    <property type="evidence" value="ECO:0007669"/>
    <property type="project" value="InterPro"/>
</dbReference>
<proteinExistence type="predicted"/>
<dbReference type="AlphaFoldDB" id="A0A381UT87"/>
<feature type="domain" description="FAD/NAD(P)-binding" evidence="1">
    <location>
        <begin position="5"/>
        <end position="214"/>
    </location>
</feature>